<dbReference type="Gene3D" id="3.90.1150.10">
    <property type="entry name" value="Aspartate Aminotransferase, domain 1"/>
    <property type="match status" value="1"/>
</dbReference>
<dbReference type="PANTHER" id="PTHR42858">
    <property type="entry name" value="AMINOTRANSFERASE"/>
    <property type="match status" value="1"/>
</dbReference>
<dbReference type="InterPro" id="IPR015424">
    <property type="entry name" value="PyrdxlP-dep_Trfase"/>
</dbReference>
<comment type="caution">
    <text evidence="2">The sequence shown here is derived from an EMBL/GenBank/DDBJ whole genome shotgun (WGS) entry which is preliminary data.</text>
</comment>
<keyword evidence="3" id="KW-1185">Reference proteome</keyword>
<dbReference type="Proteomes" id="UP001211907">
    <property type="component" value="Unassembled WGS sequence"/>
</dbReference>
<organism evidence="2 3">
    <name type="scientific">Physocladia obscura</name>
    <dbReference type="NCBI Taxonomy" id="109957"/>
    <lineage>
        <taxon>Eukaryota</taxon>
        <taxon>Fungi</taxon>
        <taxon>Fungi incertae sedis</taxon>
        <taxon>Chytridiomycota</taxon>
        <taxon>Chytridiomycota incertae sedis</taxon>
        <taxon>Chytridiomycetes</taxon>
        <taxon>Chytridiales</taxon>
        <taxon>Chytriomycetaceae</taxon>
        <taxon>Physocladia</taxon>
    </lineage>
</organism>
<accession>A0AAD5SRB5</accession>
<dbReference type="GO" id="GO:0047536">
    <property type="term" value="F:2-aminoadipate transaminase activity"/>
    <property type="evidence" value="ECO:0007669"/>
    <property type="project" value="TreeGrafter"/>
</dbReference>
<evidence type="ECO:0000313" key="3">
    <source>
        <dbReference type="Proteomes" id="UP001211907"/>
    </source>
</evidence>
<sequence>KSLMPIDVMAKASAEFWENADSNYTYLQYGPAIGALDYLDELAKFLSAEYSTNISVDCLALTSGASQSFSNILSLFTTAETKIIVEDPTYFLALQVLQDHGFACNKFINVPTDSNGLDVDYLEYALTKNYSQKNTNSHNDAKKFDYLLYFVPIFSNPTGHTTNLQRLEKLLVLARTFNILVVCDDIYPLLLYDESTPTPPRLITLDHAANCQSLTTTSVNTSFGNVISNNSFSKILSPGLRIGWIEASPHLIAHLSRSGLMNSGGAANHIVSGLVVTCIRQGGLHTHLDKLRRVYAARMQALCDYLDAHLPACVRVDRPKGGFFVWITIPEGHNTLEILNACNSSGNVADVRNHILYRDRRLTIQKMSFAPGNYFTTTTQFTNCLRLSFAFYETDALLVGAQRLCQVLKEAVL</sequence>
<dbReference type="CDD" id="cd00609">
    <property type="entry name" value="AAT_like"/>
    <property type="match status" value="1"/>
</dbReference>
<dbReference type="InterPro" id="IPR015422">
    <property type="entry name" value="PyrdxlP-dep_Trfase_small"/>
</dbReference>
<dbReference type="AlphaFoldDB" id="A0AAD5SRB5"/>
<dbReference type="EMBL" id="JADGJH010003040">
    <property type="protein sequence ID" value="KAJ3093543.1"/>
    <property type="molecule type" value="Genomic_DNA"/>
</dbReference>
<dbReference type="Gene3D" id="3.40.640.10">
    <property type="entry name" value="Type I PLP-dependent aspartate aminotransferase-like (Major domain)"/>
    <property type="match status" value="1"/>
</dbReference>
<dbReference type="GO" id="GO:0030170">
    <property type="term" value="F:pyridoxal phosphate binding"/>
    <property type="evidence" value="ECO:0007669"/>
    <property type="project" value="InterPro"/>
</dbReference>
<dbReference type="PANTHER" id="PTHR42858:SF1">
    <property type="entry name" value="LD15494P"/>
    <property type="match status" value="1"/>
</dbReference>
<dbReference type="InterPro" id="IPR004839">
    <property type="entry name" value="Aminotransferase_I/II_large"/>
</dbReference>
<feature type="non-terminal residue" evidence="2">
    <location>
        <position position="1"/>
    </location>
</feature>
<evidence type="ECO:0000259" key="1">
    <source>
        <dbReference type="Pfam" id="PF00155"/>
    </source>
</evidence>
<protein>
    <recommendedName>
        <fullName evidence="1">Aminotransferase class I/classII large domain-containing protein</fullName>
    </recommendedName>
</protein>
<feature type="domain" description="Aminotransferase class I/classII large" evidence="1">
    <location>
        <begin position="5"/>
        <end position="399"/>
    </location>
</feature>
<dbReference type="SUPFAM" id="SSF53383">
    <property type="entry name" value="PLP-dependent transferases"/>
    <property type="match status" value="1"/>
</dbReference>
<dbReference type="Pfam" id="PF00155">
    <property type="entry name" value="Aminotran_1_2"/>
    <property type="match status" value="1"/>
</dbReference>
<gene>
    <name evidence="2" type="ORF">HK100_006556</name>
</gene>
<evidence type="ECO:0000313" key="2">
    <source>
        <dbReference type="EMBL" id="KAJ3093543.1"/>
    </source>
</evidence>
<proteinExistence type="predicted"/>
<name>A0AAD5SRB5_9FUNG</name>
<dbReference type="InterPro" id="IPR015421">
    <property type="entry name" value="PyrdxlP-dep_Trfase_major"/>
</dbReference>
<reference evidence="2" key="1">
    <citation type="submission" date="2020-05" db="EMBL/GenBank/DDBJ databases">
        <title>Phylogenomic resolution of chytrid fungi.</title>
        <authorList>
            <person name="Stajich J.E."/>
            <person name="Amses K."/>
            <person name="Simmons R."/>
            <person name="Seto K."/>
            <person name="Myers J."/>
            <person name="Bonds A."/>
            <person name="Quandt C.A."/>
            <person name="Barry K."/>
            <person name="Liu P."/>
            <person name="Grigoriev I."/>
            <person name="Longcore J.E."/>
            <person name="James T.Y."/>
        </authorList>
    </citation>
    <scope>NUCLEOTIDE SEQUENCE</scope>
    <source>
        <strain evidence="2">JEL0513</strain>
    </source>
</reference>